<protein>
    <recommendedName>
        <fullName evidence="4">Peptide methionine sulfoxide reductase MsrA</fullName>
        <shortName evidence="4">Protein-methionine-S-oxide reductase</shortName>
        <ecNumber evidence="4">1.8.4.11</ecNumber>
    </recommendedName>
    <alternativeName>
        <fullName evidence="4">Peptide-methionine (S)-S-oxide reductase</fullName>
        <shortName evidence="4">Peptide Met(O) reductase</shortName>
    </alternativeName>
</protein>
<dbReference type="NCBIfam" id="TIGR00401">
    <property type="entry name" value="msrA"/>
    <property type="match status" value="1"/>
</dbReference>
<dbReference type="Pfam" id="PF01625">
    <property type="entry name" value="PMSR"/>
    <property type="match status" value="1"/>
</dbReference>
<dbReference type="Proteomes" id="UP001596011">
    <property type="component" value="Unassembled WGS sequence"/>
</dbReference>
<evidence type="ECO:0000256" key="2">
    <source>
        <dbReference type="ARBA" id="ARBA00047806"/>
    </source>
</evidence>
<keyword evidence="1 4" id="KW-0560">Oxidoreductase</keyword>
<dbReference type="EC" id="1.8.4.11" evidence="4"/>
<comment type="catalytic activity">
    <reaction evidence="3 4">
        <text>[thioredoxin]-disulfide + L-methionine + H2O = L-methionine (S)-S-oxide + [thioredoxin]-dithiol</text>
        <dbReference type="Rhea" id="RHEA:19993"/>
        <dbReference type="Rhea" id="RHEA-COMP:10698"/>
        <dbReference type="Rhea" id="RHEA-COMP:10700"/>
        <dbReference type="ChEBI" id="CHEBI:15377"/>
        <dbReference type="ChEBI" id="CHEBI:29950"/>
        <dbReference type="ChEBI" id="CHEBI:50058"/>
        <dbReference type="ChEBI" id="CHEBI:57844"/>
        <dbReference type="ChEBI" id="CHEBI:58772"/>
        <dbReference type="EC" id="1.8.4.11"/>
    </reaction>
</comment>
<proteinExistence type="inferred from homology"/>
<dbReference type="PANTHER" id="PTHR42799:SF2">
    <property type="entry name" value="MITOCHONDRIAL PEPTIDE METHIONINE SULFOXIDE REDUCTASE"/>
    <property type="match status" value="1"/>
</dbReference>
<evidence type="ECO:0000256" key="1">
    <source>
        <dbReference type="ARBA" id="ARBA00023002"/>
    </source>
</evidence>
<dbReference type="EMBL" id="JBHSFI010000008">
    <property type="protein sequence ID" value="MFC4631551.1"/>
    <property type="molecule type" value="Genomic_DNA"/>
</dbReference>
<feature type="active site" evidence="4">
    <location>
        <position position="64"/>
    </location>
</feature>
<evidence type="ECO:0000256" key="5">
    <source>
        <dbReference type="SAM" id="MobiDB-lite"/>
    </source>
</evidence>
<keyword evidence="8" id="KW-1185">Reference proteome</keyword>
<dbReference type="GO" id="GO:0008113">
    <property type="term" value="F:peptide-methionine (S)-S-oxide reductase activity"/>
    <property type="evidence" value="ECO:0007669"/>
    <property type="project" value="UniProtKB-EC"/>
</dbReference>
<comment type="similarity">
    <text evidence="4">Belongs to the MsrA Met sulfoxide reductase family.</text>
</comment>
<comment type="caution">
    <text evidence="7">The sequence shown here is derived from an EMBL/GenBank/DDBJ whole genome shotgun (WGS) entry which is preliminary data.</text>
</comment>
<accession>A0ABV9HPN0</accession>
<dbReference type="InterPro" id="IPR002569">
    <property type="entry name" value="Met_Sox_Rdtase_MsrA_dom"/>
</dbReference>
<feature type="domain" description="Peptide methionine sulphoxide reductase MsrA" evidence="6">
    <location>
        <begin position="58"/>
        <end position="215"/>
    </location>
</feature>
<feature type="region of interest" description="Disordered" evidence="5">
    <location>
        <begin position="1"/>
        <end position="37"/>
    </location>
</feature>
<comment type="catalytic activity">
    <reaction evidence="2 4">
        <text>L-methionyl-[protein] + [thioredoxin]-disulfide + H2O = L-methionyl-(S)-S-oxide-[protein] + [thioredoxin]-dithiol</text>
        <dbReference type="Rhea" id="RHEA:14217"/>
        <dbReference type="Rhea" id="RHEA-COMP:10698"/>
        <dbReference type="Rhea" id="RHEA-COMP:10700"/>
        <dbReference type="Rhea" id="RHEA-COMP:12313"/>
        <dbReference type="Rhea" id="RHEA-COMP:12315"/>
        <dbReference type="ChEBI" id="CHEBI:15377"/>
        <dbReference type="ChEBI" id="CHEBI:16044"/>
        <dbReference type="ChEBI" id="CHEBI:29950"/>
        <dbReference type="ChEBI" id="CHEBI:44120"/>
        <dbReference type="ChEBI" id="CHEBI:50058"/>
        <dbReference type="EC" id="1.8.4.11"/>
    </reaction>
</comment>
<reference evidence="8" key="1">
    <citation type="journal article" date="2019" name="Int. J. Syst. Evol. Microbiol.">
        <title>The Global Catalogue of Microorganisms (GCM) 10K type strain sequencing project: providing services to taxonomists for standard genome sequencing and annotation.</title>
        <authorList>
            <consortium name="The Broad Institute Genomics Platform"/>
            <consortium name="The Broad Institute Genome Sequencing Center for Infectious Disease"/>
            <person name="Wu L."/>
            <person name="Ma J."/>
        </authorList>
    </citation>
    <scope>NUCLEOTIDE SEQUENCE [LARGE SCALE GENOMIC DNA]</scope>
    <source>
        <strain evidence="8">CCUG 42722</strain>
    </source>
</reference>
<evidence type="ECO:0000256" key="3">
    <source>
        <dbReference type="ARBA" id="ARBA00048782"/>
    </source>
</evidence>
<evidence type="ECO:0000256" key="4">
    <source>
        <dbReference type="HAMAP-Rule" id="MF_01401"/>
    </source>
</evidence>
<dbReference type="RefSeq" id="WP_377140976.1">
    <property type="nucleotide sequence ID" value="NZ_JBHSFI010000008.1"/>
</dbReference>
<dbReference type="SUPFAM" id="SSF55068">
    <property type="entry name" value="Peptide methionine sulfoxide reductase"/>
    <property type="match status" value="1"/>
</dbReference>
<gene>
    <name evidence="4 7" type="primary">msrA</name>
    <name evidence="7" type="ORF">ACFO6V_25130</name>
</gene>
<name>A0ABV9HPN0_9MICO</name>
<dbReference type="PANTHER" id="PTHR42799">
    <property type="entry name" value="MITOCHONDRIAL PEPTIDE METHIONINE SULFOXIDE REDUCTASE"/>
    <property type="match status" value="1"/>
</dbReference>
<organism evidence="7 8">
    <name type="scientific">Promicromonospora alba</name>
    <dbReference type="NCBI Taxonomy" id="1616110"/>
    <lineage>
        <taxon>Bacteria</taxon>
        <taxon>Bacillati</taxon>
        <taxon>Actinomycetota</taxon>
        <taxon>Actinomycetes</taxon>
        <taxon>Micrococcales</taxon>
        <taxon>Promicromonosporaceae</taxon>
        <taxon>Promicromonospora</taxon>
    </lineage>
</organism>
<dbReference type="InterPro" id="IPR050162">
    <property type="entry name" value="MsrA_MetSO_reductase"/>
</dbReference>
<dbReference type="HAMAP" id="MF_01401">
    <property type="entry name" value="MsrA"/>
    <property type="match status" value="1"/>
</dbReference>
<evidence type="ECO:0000313" key="8">
    <source>
        <dbReference type="Proteomes" id="UP001596011"/>
    </source>
</evidence>
<comment type="function">
    <text evidence="4">Has an important function as a repair enzyme for proteins that have been inactivated by oxidation. Catalyzes the reversible oxidation-reduction of methionine sulfoxide in proteins to methionine.</text>
</comment>
<dbReference type="Gene3D" id="3.30.1060.10">
    <property type="entry name" value="Peptide methionine sulphoxide reductase MsrA"/>
    <property type="match status" value="1"/>
</dbReference>
<evidence type="ECO:0000313" key="7">
    <source>
        <dbReference type="EMBL" id="MFC4631551.1"/>
    </source>
</evidence>
<evidence type="ECO:0000259" key="6">
    <source>
        <dbReference type="Pfam" id="PF01625"/>
    </source>
</evidence>
<dbReference type="InterPro" id="IPR036509">
    <property type="entry name" value="Met_Sox_Rdtase_MsrA_sf"/>
</dbReference>
<sequence length="229" mass="24811">MTFLNSLFGPGSGSTKTTMVAPENALPGRSAPVLQNPRPHTVLGSSITGPWEPGTRVLYLAMGCFWGAEEIYWQVPGVVSTAVGYMGGTSPNPTYDEVCTARTGHTETALVAYDPTKVTEEELLKIFWERHDPTQGFRQGNDVGTQYRSAVYWTSPEQAEAAQATAKRYAEVLSAKGYDAITTEIAPAAEAGPFYYAEDYHQQYLSDAKNPNGYRCHATTGVPYPAPAA</sequence>